<evidence type="ECO:0000259" key="4">
    <source>
        <dbReference type="PROSITE" id="PS51379"/>
    </source>
</evidence>
<evidence type="ECO:0000256" key="3">
    <source>
        <dbReference type="ARBA" id="ARBA00023014"/>
    </source>
</evidence>
<dbReference type="Gene3D" id="3.30.70.20">
    <property type="match status" value="1"/>
</dbReference>
<comment type="caution">
    <text evidence="5">The sequence shown here is derived from an EMBL/GenBank/DDBJ whole genome shotgun (WGS) entry which is preliminary data.</text>
</comment>
<keyword evidence="1" id="KW-0479">Metal-binding</keyword>
<dbReference type="InterPro" id="IPR017900">
    <property type="entry name" value="4Fe4S_Fe_S_CS"/>
</dbReference>
<keyword evidence="6" id="KW-1185">Reference proteome</keyword>
<dbReference type="Proteomes" id="UP000597668">
    <property type="component" value="Unassembled WGS sequence"/>
</dbReference>
<dbReference type="InterPro" id="IPR017896">
    <property type="entry name" value="4Fe4S_Fe-S-bd"/>
</dbReference>
<dbReference type="PANTHER" id="PTHR42827">
    <property type="entry name" value="IRON-SULFUR CLUSTER-BINDING PROTEIN-RELATED"/>
    <property type="match status" value="1"/>
</dbReference>
<evidence type="ECO:0000256" key="2">
    <source>
        <dbReference type="ARBA" id="ARBA00023004"/>
    </source>
</evidence>
<dbReference type="AlphaFoldDB" id="A0A8J6IQC0"/>
<dbReference type="RefSeq" id="WP_186488630.1">
    <property type="nucleotide sequence ID" value="NZ_JACOGI010000003.1"/>
</dbReference>
<dbReference type="EMBL" id="JACOGI010000003">
    <property type="protein sequence ID" value="MBC3517182.1"/>
    <property type="molecule type" value="Genomic_DNA"/>
</dbReference>
<keyword evidence="3" id="KW-0411">Iron-sulfur</keyword>
<keyword evidence="2" id="KW-0408">Iron</keyword>
<gene>
    <name evidence="5" type="ORF">H8K20_12360</name>
</gene>
<feature type="domain" description="4Fe-4S ferredoxin-type" evidence="4">
    <location>
        <begin position="210"/>
        <end position="240"/>
    </location>
</feature>
<dbReference type="SUPFAM" id="SSF54862">
    <property type="entry name" value="4Fe-4S ferredoxins"/>
    <property type="match status" value="1"/>
</dbReference>
<proteinExistence type="predicted"/>
<sequence length="288" mass="31588">MPSDLKQWLECRAAQYVAGQGANTITPQQALAPPLAGLQIFDAPLLGFGRADDPLFDTFLSPQIIGPHYLTPRQWMPGSVSVVSFFLPFTAAVRHANRQNFSWPALAWLHARIEGQALVTQLARHLCEGLQQRGYTAMIPLLDERFRIDDAPFPGDRQFRFGNTTNWSERHAAYVCGLGTFSLSRALITRRGTAGRLGSLLTDAPIEPDERPYHTYDAYCTRCGACIRHCPVGAITLQGGKSNALCGRMVMDTNIAYGDYYGCGKCQVAVPCESAIPGQPTDLLRSAP</sequence>
<dbReference type="PROSITE" id="PS51379">
    <property type="entry name" value="4FE4S_FER_2"/>
    <property type="match status" value="1"/>
</dbReference>
<dbReference type="GO" id="GO:0051536">
    <property type="term" value="F:iron-sulfur cluster binding"/>
    <property type="evidence" value="ECO:0007669"/>
    <property type="project" value="UniProtKB-KW"/>
</dbReference>
<dbReference type="PROSITE" id="PS00198">
    <property type="entry name" value="4FE4S_FER_1"/>
    <property type="match status" value="1"/>
</dbReference>
<reference evidence="5" key="1">
    <citation type="submission" date="2020-08" db="EMBL/GenBank/DDBJ databases">
        <authorList>
            <person name="Liu C."/>
            <person name="Sun Q."/>
        </authorList>
    </citation>
    <scope>NUCLEOTIDE SEQUENCE</scope>
    <source>
        <strain evidence="5">NSJ-65</strain>
    </source>
</reference>
<dbReference type="GO" id="GO:0046872">
    <property type="term" value="F:metal ion binding"/>
    <property type="evidence" value="ECO:0007669"/>
    <property type="project" value="UniProtKB-KW"/>
</dbReference>
<accession>A0A8J6IQC0</accession>
<evidence type="ECO:0000313" key="6">
    <source>
        <dbReference type="Proteomes" id="UP000597668"/>
    </source>
</evidence>
<dbReference type="PANTHER" id="PTHR42827:SF1">
    <property type="entry name" value="IRON-SULFUR CLUSTER-BINDING PROTEIN"/>
    <property type="match status" value="1"/>
</dbReference>
<evidence type="ECO:0000313" key="5">
    <source>
        <dbReference type="EMBL" id="MBC3517182.1"/>
    </source>
</evidence>
<protein>
    <submittedName>
        <fullName evidence="5">Epoxyqueuosine reductase</fullName>
    </submittedName>
</protein>
<dbReference type="Pfam" id="PF00037">
    <property type="entry name" value="Fer4"/>
    <property type="match status" value="1"/>
</dbReference>
<evidence type="ECO:0000256" key="1">
    <source>
        <dbReference type="ARBA" id="ARBA00022723"/>
    </source>
</evidence>
<organism evidence="5 6">
    <name type="scientific">Neobittarella massiliensis</name>
    <name type="common">ex Bilen et al. 2018</name>
    <dbReference type="NCBI Taxonomy" id="2041842"/>
    <lineage>
        <taxon>Bacteria</taxon>
        <taxon>Bacillati</taxon>
        <taxon>Bacillota</taxon>
        <taxon>Clostridia</taxon>
        <taxon>Eubacteriales</taxon>
        <taxon>Oscillospiraceae</taxon>
        <taxon>Neobittarella (ex Bilen et al. 2018)</taxon>
    </lineage>
</organism>
<name>A0A8J6IQC0_9FIRM</name>